<evidence type="ECO:0000313" key="9">
    <source>
        <dbReference type="EMBL" id="GLY67678.1"/>
    </source>
</evidence>
<organism evidence="9 10">
    <name type="scientific">Amycolatopsis taiwanensis</name>
    <dbReference type="NCBI Taxonomy" id="342230"/>
    <lineage>
        <taxon>Bacteria</taxon>
        <taxon>Bacillati</taxon>
        <taxon>Actinomycetota</taxon>
        <taxon>Actinomycetes</taxon>
        <taxon>Pseudonocardiales</taxon>
        <taxon>Pseudonocardiaceae</taxon>
        <taxon>Amycolatopsis</taxon>
    </lineage>
</organism>
<dbReference type="Pfam" id="PF00877">
    <property type="entry name" value="NLPC_P60"/>
    <property type="match status" value="1"/>
</dbReference>
<reference evidence="9" key="1">
    <citation type="submission" date="2023-03" db="EMBL/GenBank/DDBJ databases">
        <title>Amycolatopsis taiwanensis NBRC 103393.</title>
        <authorList>
            <person name="Ichikawa N."/>
            <person name="Sato H."/>
            <person name="Tonouchi N."/>
        </authorList>
    </citation>
    <scope>NUCLEOTIDE SEQUENCE</scope>
    <source>
        <strain evidence="9">NBRC 103393</strain>
    </source>
</reference>
<evidence type="ECO:0000313" key="10">
    <source>
        <dbReference type="Proteomes" id="UP001165136"/>
    </source>
</evidence>
<comment type="caution">
    <text evidence="9">The sequence shown here is derived from an EMBL/GenBank/DDBJ whole genome shotgun (WGS) entry which is preliminary data.</text>
</comment>
<accession>A0A9W6R366</accession>
<keyword evidence="4" id="KW-0788">Thiol protease</keyword>
<feature type="region of interest" description="Disordered" evidence="6">
    <location>
        <begin position="200"/>
        <end position="221"/>
    </location>
</feature>
<keyword evidence="10" id="KW-1185">Reference proteome</keyword>
<evidence type="ECO:0000256" key="6">
    <source>
        <dbReference type="SAM" id="MobiDB-lite"/>
    </source>
</evidence>
<dbReference type="PROSITE" id="PS51935">
    <property type="entry name" value="NLPC_P60"/>
    <property type="match status" value="1"/>
</dbReference>
<dbReference type="EMBL" id="BSTI01000009">
    <property type="protein sequence ID" value="GLY67678.1"/>
    <property type="molecule type" value="Genomic_DNA"/>
</dbReference>
<dbReference type="GO" id="GO:0006508">
    <property type="term" value="P:proteolysis"/>
    <property type="evidence" value="ECO:0007669"/>
    <property type="project" value="UniProtKB-KW"/>
</dbReference>
<comment type="similarity">
    <text evidence="1">Belongs to the peptidase C40 family.</text>
</comment>
<evidence type="ECO:0000256" key="7">
    <source>
        <dbReference type="SAM" id="SignalP"/>
    </source>
</evidence>
<dbReference type="Gene3D" id="3.90.1720.10">
    <property type="entry name" value="endopeptidase domain like (from Nostoc punctiforme)"/>
    <property type="match status" value="1"/>
</dbReference>
<dbReference type="SUPFAM" id="SSF54001">
    <property type="entry name" value="Cysteine proteinases"/>
    <property type="match status" value="1"/>
</dbReference>
<keyword evidence="2" id="KW-0645">Protease</keyword>
<evidence type="ECO:0000256" key="3">
    <source>
        <dbReference type="ARBA" id="ARBA00022801"/>
    </source>
</evidence>
<dbReference type="PANTHER" id="PTHR47359">
    <property type="entry name" value="PEPTIDOGLYCAN DL-ENDOPEPTIDASE CWLO"/>
    <property type="match status" value="1"/>
</dbReference>
<dbReference type="GO" id="GO:0008234">
    <property type="term" value="F:cysteine-type peptidase activity"/>
    <property type="evidence" value="ECO:0007669"/>
    <property type="project" value="UniProtKB-KW"/>
</dbReference>
<evidence type="ECO:0000259" key="8">
    <source>
        <dbReference type="PROSITE" id="PS51935"/>
    </source>
</evidence>
<protein>
    <submittedName>
        <fullName evidence="9">Hydrolase</fullName>
    </submittedName>
</protein>
<proteinExistence type="inferred from homology"/>
<keyword evidence="5" id="KW-0175">Coiled coil</keyword>
<keyword evidence="3 9" id="KW-0378">Hydrolase</keyword>
<feature type="signal peptide" evidence="7">
    <location>
        <begin position="1"/>
        <end position="28"/>
    </location>
</feature>
<gene>
    <name evidence="9" type="ORF">Atai01_42970</name>
</gene>
<feature type="region of interest" description="Disordered" evidence="6">
    <location>
        <begin position="28"/>
        <end position="53"/>
    </location>
</feature>
<evidence type="ECO:0000256" key="4">
    <source>
        <dbReference type="ARBA" id="ARBA00022807"/>
    </source>
</evidence>
<evidence type="ECO:0000256" key="2">
    <source>
        <dbReference type="ARBA" id="ARBA00022670"/>
    </source>
</evidence>
<feature type="chain" id="PRO_5040919733" evidence="7">
    <location>
        <begin position="29"/>
        <end position="428"/>
    </location>
</feature>
<dbReference type="InterPro" id="IPR038765">
    <property type="entry name" value="Papain-like_cys_pep_sf"/>
</dbReference>
<dbReference type="AlphaFoldDB" id="A0A9W6R366"/>
<dbReference type="InterPro" id="IPR051794">
    <property type="entry name" value="PG_Endopeptidase_C40"/>
</dbReference>
<evidence type="ECO:0000256" key="5">
    <source>
        <dbReference type="SAM" id="Coils"/>
    </source>
</evidence>
<evidence type="ECO:0000256" key="1">
    <source>
        <dbReference type="ARBA" id="ARBA00007074"/>
    </source>
</evidence>
<keyword evidence="7" id="KW-0732">Signal</keyword>
<dbReference type="Proteomes" id="UP001165136">
    <property type="component" value="Unassembled WGS sequence"/>
</dbReference>
<dbReference type="InterPro" id="IPR000064">
    <property type="entry name" value="NLP_P60_dom"/>
</dbReference>
<name>A0A9W6R366_9PSEU</name>
<sequence length="428" mass="44870">MRQGAAVRGLIAGGLSAVMMVGTCGTSAAVPPPPSNPSDAQLNAGRAAADTKAGEVGRLANRLAEAEARLSDLDSEVELKQEQANKAMVDLQAAQDAAAQAEDAAAAARREADAATGRVELARHDLDRFIAASYQQGSQVGSVSAYLGSPSPRDLLARQQLLTSITSGQLTALHRMQQAQVDKANADAAARAALQTAQQKRSAAARAQRDADAARAAAEQARTDQAARTAVLTADKDRAEQQLFTAQQQVAGLSGQRQRYEDWLARKQLEDDTAAGHVALTSGGSRPASSAIERVIARAMSQVGVPYAWGGGNAGGPTLGIRDGGVADTFGDYRKVGFDCSGLMMYAFAGVASLPHYSGYQYTAGRHVPLAQMSRGDMLFWGQQGDIYHVALYLGDGMMVEAPESGLSVRVTPVRYGDIMPNATRLLG</sequence>
<feature type="domain" description="NlpC/P60" evidence="8">
    <location>
        <begin position="289"/>
        <end position="428"/>
    </location>
</feature>
<feature type="coiled-coil region" evidence="5">
    <location>
        <begin position="56"/>
        <end position="118"/>
    </location>
</feature>
<dbReference type="PANTHER" id="PTHR47359:SF3">
    <property type="entry name" value="NLP_P60 DOMAIN-CONTAINING PROTEIN-RELATED"/>
    <property type="match status" value="1"/>
</dbReference>